<dbReference type="Gene3D" id="3.40.30.10">
    <property type="entry name" value="Glutaredoxin"/>
    <property type="match status" value="1"/>
</dbReference>
<dbReference type="GeneID" id="5887706"/>
<dbReference type="Pfam" id="PF00041">
    <property type="entry name" value="fn3"/>
    <property type="match status" value="2"/>
</dbReference>
<dbReference type="SUPFAM" id="SSF52833">
    <property type="entry name" value="Thioredoxin-like"/>
    <property type="match status" value="1"/>
</dbReference>
<sequence>MPAMEPPRDVEAVVLSPTSIKVTWRRPMGLIAYSFRLYVKPQAAANNAWKRVLEGKDEYEYTLTDLEPSTTYEFKVQSFGMAGDGPFSDIITATTKAGAPQAPPRNLRASVTTMDSITVVWEPPAVHPESVQAYRLYFDRAGEDAYVEVELEAASLSYSVLYLRRDTIYRFQICAITDAGEGPLSAIVPIRTKQDARSRFLKGEAQASQEVSGRKAEYIRDMPEEEPEPAVSETAPAAGPQAQRLRPVGTLPAAGDLPPYARQRWKPPKPSTEPTPDEIEAEKQRIEAERREQLRREQRDKMAEKASFFNHTRQQDEQRMLQRTQSLRIQPQTQHQVSAGVGEPRQEASSVTRRDQEWAFIQNQLAADEHAGAEIEADALRSLVDGRELKGLDGTIRGKRHAVRAALDSLTQPAKFESALLQQLYDVERHNQIVLYITSVSGIRSTFSDCKRMMHIFETLNKKVRVKDVQLDARFGQELEERLPGNDGKVPQAFINFSHAGVRKSTRWTWSAS</sequence>
<evidence type="ECO:0000313" key="3">
    <source>
        <dbReference type="EMBL" id="EDQ92284.1"/>
    </source>
</evidence>
<dbReference type="PROSITE" id="PS50853">
    <property type="entry name" value="FN3"/>
    <property type="match status" value="2"/>
</dbReference>
<feature type="domain" description="Fibronectin type-III" evidence="2">
    <location>
        <begin position="103"/>
        <end position="195"/>
    </location>
</feature>
<dbReference type="InterPro" id="IPR003961">
    <property type="entry name" value="FN3_dom"/>
</dbReference>
<gene>
    <name evidence="3" type="ORF">MONBRDRAFT_21824</name>
</gene>
<dbReference type="EMBL" id="CH991543">
    <property type="protein sequence ID" value="EDQ92284.1"/>
    <property type="molecule type" value="Genomic_DNA"/>
</dbReference>
<dbReference type="InterPro" id="IPR036116">
    <property type="entry name" value="FN3_sf"/>
</dbReference>
<dbReference type="AlphaFoldDB" id="A9UNQ3"/>
<dbReference type="PROSITE" id="PS51354">
    <property type="entry name" value="GLUTAREDOXIN_2"/>
    <property type="match status" value="1"/>
</dbReference>
<dbReference type="RefSeq" id="XP_001742046.1">
    <property type="nucleotide sequence ID" value="XM_001741994.1"/>
</dbReference>
<dbReference type="PANTHER" id="PTHR46957">
    <property type="entry name" value="CYTOKINE RECEPTOR"/>
    <property type="match status" value="1"/>
</dbReference>
<dbReference type="PANTHER" id="PTHR46957:SF3">
    <property type="entry name" value="CYTOKINE RECEPTOR"/>
    <property type="match status" value="1"/>
</dbReference>
<accession>A9UNQ3</accession>
<feature type="region of interest" description="Disordered" evidence="1">
    <location>
        <begin position="222"/>
        <end position="281"/>
    </location>
</feature>
<dbReference type="InterPro" id="IPR050713">
    <property type="entry name" value="RTP_Phos/Ushers"/>
</dbReference>
<dbReference type="CDD" id="cd00063">
    <property type="entry name" value="FN3"/>
    <property type="match status" value="2"/>
</dbReference>
<organism evidence="3 4">
    <name type="scientific">Monosiga brevicollis</name>
    <name type="common">Choanoflagellate</name>
    <dbReference type="NCBI Taxonomy" id="81824"/>
    <lineage>
        <taxon>Eukaryota</taxon>
        <taxon>Choanoflagellata</taxon>
        <taxon>Craspedida</taxon>
        <taxon>Salpingoecidae</taxon>
        <taxon>Monosiga</taxon>
    </lineage>
</organism>
<proteinExistence type="predicted"/>
<reference evidence="3 4" key="1">
    <citation type="journal article" date="2008" name="Nature">
        <title>The genome of the choanoflagellate Monosiga brevicollis and the origin of metazoans.</title>
        <authorList>
            <consortium name="JGI Sequencing"/>
            <person name="King N."/>
            <person name="Westbrook M.J."/>
            <person name="Young S.L."/>
            <person name="Kuo A."/>
            <person name="Abedin M."/>
            <person name="Chapman J."/>
            <person name="Fairclough S."/>
            <person name="Hellsten U."/>
            <person name="Isogai Y."/>
            <person name="Letunic I."/>
            <person name="Marr M."/>
            <person name="Pincus D."/>
            <person name="Putnam N."/>
            <person name="Rokas A."/>
            <person name="Wright K.J."/>
            <person name="Zuzow R."/>
            <person name="Dirks W."/>
            <person name="Good M."/>
            <person name="Goodstein D."/>
            <person name="Lemons D."/>
            <person name="Li W."/>
            <person name="Lyons J.B."/>
            <person name="Morris A."/>
            <person name="Nichols S."/>
            <person name="Richter D.J."/>
            <person name="Salamov A."/>
            <person name="Bork P."/>
            <person name="Lim W.A."/>
            <person name="Manning G."/>
            <person name="Miller W.T."/>
            <person name="McGinnis W."/>
            <person name="Shapiro H."/>
            <person name="Tjian R."/>
            <person name="Grigoriev I.V."/>
            <person name="Rokhsar D."/>
        </authorList>
    </citation>
    <scope>NUCLEOTIDE SEQUENCE [LARGE SCALE GENOMIC DNA]</scope>
    <source>
        <strain evidence="4">MX1 / ATCC 50154</strain>
    </source>
</reference>
<dbReference type="SMART" id="SM00060">
    <property type="entry name" value="FN3"/>
    <property type="match status" value="2"/>
</dbReference>
<dbReference type="InterPro" id="IPR013783">
    <property type="entry name" value="Ig-like_fold"/>
</dbReference>
<dbReference type="eggNOG" id="KOG4228">
    <property type="taxonomic scope" value="Eukaryota"/>
</dbReference>
<protein>
    <recommendedName>
        <fullName evidence="2">Fibronectin type-III domain-containing protein</fullName>
    </recommendedName>
</protein>
<dbReference type="InParanoid" id="A9UNQ3"/>
<evidence type="ECO:0000259" key="2">
    <source>
        <dbReference type="PROSITE" id="PS50853"/>
    </source>
</evidence>
<dbReference type="GO" id="GO:0016020">
    <property type="term" value="C:membrane"/>
    <property type="evidence" value="ECO:0007669"/>
    <property type="project" value="UniProtKB-SubCell"/>
</dbReference>
<dbReference type="InterPro" id="IPR002109">
    <property type="entry name" value="Glutaredoxin"/>
</dbReference>
<keyword evidence="4" id="KW-1185">Reference proteome</keyword>
<dbReference type="SUPFAM" id="SSF49265">
    <property type="entry name" value="Fibronectin type III"/>
    <property type="match status" value="1"/>
</dbReference>
<feature type="domain" description="Fibronectin type-III" evidence="2">
    <location>
        <begin position="6"/>
        <end position="98"/>
    </location>
</feature>
<evidence type="ECO:0000313" key="4">
    <source>
        <dbReference type="Proteomes" id="UP000001357"/>
    </source>
</evidence>
<dbReference type="Pfam" id="PF00462">
    <property type="entry name" value="Glutaredoxin"/>
    <property type="match status" value="1"/>
</dbReference>
<name>A9UNQ3_MONBE</name>
<dbReference type="KEGG" id="mbr:MONBRDRAFT_21824"/>
<evidence type="ECO:0000256" key="1">
    <source>
        <dbReference type="SAM" id="MobiDB-lite"/>
    </source>
</evidence>
<dbReference type="Gene3D" id="2.60.40.10">
    <property type="entry name" value="Immunoglobulins"/>
    <property type="match status" value="2"/>
</dbReference>
<dbReference type="Proteomes" id="UP000001357">
    <property type="component" value="Unassembled WGS sequence"/>
</dbReference>
<dbReference type="InterPro" id="IPR036249">
    <property type="entry name" value="Thioredoxin-like_sf"/>
</dbReference>